<dbReference type="GO" id="GO:0005525">
    <property type="term" value="F:GTP binding"/>
    <property type="evidence" value="ECO:0007669"/>
    <property type="project" value="UniProtKB-KW"/>
</dbReference>
<evidence type="ECO:0000256" key="12">
    <source>
        <dbReference type="ARBA" id="ARBA00022927"/>
    </source>
</evidence>
<feature type="signal peptide" evidence="19">
    <location>
        <begin position="1"/>
        <end position="21"/>
    </location>
</feature>
<keyword evidence="14" id="KW-0342">GTP-binding</keyword>
<dbReference type="GO" id="GO:0016787">
    <property type="term" value="F:hydrolase activity"/>
    <property type="evidence" value="ECO:0007669"/>
    <property type="project" value="UniProtKB-KW"/>
</dbReference>
<dbReference type="Gene3D" id="3.40.50.300">
    <property type="entry name" value="P-loop containing nucleotide triphosphate hydrolases"/>
    <property type="match status" value="1"/>
</dbReference>
<keyword evidence="9" id="KW-0378">Hydrolase</keyword>
<protein>
    <recommendedName>
        <fullName evidence="20">AIG1-type G domain-containing protein</fullName>
    </recommendedName>
</protein>
<keyword evidence="3" id="KW-0813">Transport</keyword>
<keyword evidence="7" id="KW-0479">Metal-binding</keyword>
<evidence type="ECO:0000256" key="13">
    <source>
        <dbReference type="ARBA" id="ARBA00022989"/>
    </source>
</evidence>
<feature type="chain" id="PRO_5023091567" description="AIG1-type G domain-containing protein" evidence="19">
    <location>
        <begin position="22"/>
        <end position="573"/>
    </location>
</feature>
<dbReference type="PANTHER" id="PTHR10903:SF135">
    <property type="entry name" value="TRANSLOCASE OF CHLOROPLAST 120, CHLOROPLASTIC-RELATED"/>
    <property type="match status" value="1"/>
</dbReference>
<evidence type="ECO:0000256" key="19">
    <source>
        <dbReference type="SAM" id="SignalP"/>
    </source>
</evidence>
<keyword evidence="15" id="KW-0472">Membrane</keyword>
<comment type="subcellular location">
    <subcellularLocation>
        <location evidence="2">Membrane</location>
        <topology evidence="2">Single-pass membrane protein</topology>
    </subcellularLocation>
    <subcellularLocation>
        <location evidence="16">Plastid</location>
        <location evidence="16">Chloroplast outer membrane</location>
    </subcellularLocation>
</comment>
<evidence type="ECO:0000256" key="10">
    <source>
        <dbReference type="ARBA" id="ARBA00022805"/>
    </source>
</evidence>
<keyword evidence="17" id="KW-0175">Coiled coil</keyword>
<dbReference type="SUPFAM" id="SSF52540">
    <property type="entry name" value="P-loop containing nucleoside triphosphate hydrolases"/>
    <property type="match status" value="1"/>
</dbReference>
<dbReference type="PANTHER" id="PTHR10903">
    <property type="entry name" value="GTPASE, IMAP FAMILY MEMBER-RELATED"/>
    <property type="match status" value="1"/>
</dbReference>
<evidence type="ECO:0000256" key="14">
    <source>
        <dbReference type="ARBA" id="ARBA00023134"/>
    </source>
</evidence>
<dbReference type="GO" id="GO:0016020">
    <property type="term" value="C:membrane"/>
    <property type="evidence" value="ECO:0007669"/>
    <property type="project" value="UniProtKB-SubCell"/>
</dbReference>
<dbReference type="InterPro" id="IPR045058">
    <property type="entry name" value="GIMA/IAN/Toc"/>
</dbReference>
<dbReference type="OrthoDB" id="8954335at2759"/>
<keyword evidence="11" id="KW-0460">Magnesium</keyword>
<evidence type="ECO:0000313" key="22">
    <source>
        <dbReference type="Proteomes" id="UP000307440"/>
    </source>
</evidence>
<evidence type="ECO:0000256" key="15">
    <source>
        <dbReference type="ARBA" id="ARBA00023136"/>
    </source>
</evidence>
<keyword evidence="13" id="KW-1133">Transmembrane helix</keyword>
<evidence type="ECO:0000256" key="4">
    <source>
        <dbReference type="ARBA" id="ARBA00022528"/>
    </source>
</evidence>
<evidence type="ECO:0000256" key="2">
    <source>
        <dbReference type="ARBA" id="ARBA00004167"/>
    </source>
</evidence>
<name>A0A5C3KGP8_COPMA</name>
<dbReference type="EMBL" id="ML210344">
    <property type="protein sequence ID" value="TFK19366.1"/>
    <property type="molecule type" value="Genomic_DNA"/>
</dbReference>
<evidence type="ECO:0000256" key="9">
    <source>
        <dbReference type="ARBA" id="ARBA00022801"/>
    </source>
</evidence>
<dbReference type="Proteomes" id="UP000307440">
    <property type="component" value="Unassembled WGS sequence"/>
</dbReference>
<evidence type="ECO:0000256" key="3">
    <source>
        <dbReference type="ARBA" id="ARBA00022448"/>
    </source>
</evidence>
<keyword evidence="6" id="KW-0812">Transmembrane</keyword>
<keyword evidence="19" id="KW-0732">Signal</keyword>
<dbReference type="InterPro" id="IPR027417">
    <property type="entry name" value="P-loop_NTPase"/>
</dbReference>
<keyword evidence="10" id="KW-1002">Plastid outer membrane</keyword>
<feature type="region of interest" description="Disordered" evidence="18">
    <location>
        <begin position="481"/>
        <end position="515"/>
    </location>
</feature>
<evidence type="ECO:0000256" key="18">
    <source>
        <dbReference type="SAM" id="MobiDB-lite"/>
    </source>
</evidence>
<evidence type="ECO:0000256" key="6">
    <source>
        <dbReference type="ARBA" id="ARBA00022692"/>
    </source>
</evidence>
<dbReference type="GO" id="GO:0015031">
    <property type="term" value="P:protein transport"/>
    <property type="evidence" value="ECO:0007669"/>
    <property type="project" value="UniProtKB-KW"/>
</dbReference>
<keyword evidence="22" id="KW-1185">Reference proteome</keyword>
<evidence type="ECO:0000256" key="1">
    <source>
        <dbReference type="ARBA" id="ARBA00001946"/>
    </source>
</evidence>
<evidence type="ECO:0000256" key="17">
    <source>
        <dbReference type="SAM" id="Coils"/>
    </source>
</evidence>
<feature type="compositionally biased region" description="Basic and acidic residues" evidence="18">
    <location>
        <begin position="481"/>
        <end position="490"/>
    </location>
</feature>
<keyword evidence="5" id="KW-0934">Plastid</keyword>
<feature type="region of interest" description="Disordered" evidence="18">
    <location>
        <begin position="528"/>
        <end position="573"/>
    </location>
</feature>
<evidence type="ECO:0000259" key="20">
    <source>
        <dbReference type="Pfam" id="PF04548"/>
    </source>
</evidence>
<dbReference type="Pfam" id="PF04548">
    <property type="entry name" value="AIG1"/>
    <property type="match status" value="1"/>
</dbReference>
<evidence type="ECO:0000256" key="8">
    <source>
        <dbReference type="ARBA" id="ARBA00022741"/>
    </source>
</evidence>
<proteinExistence type="predicted"/>
<keyword evidence="8" id="KW-0547">Nucleotide-binding</keyword>
<feature type="compositionally biased region" description="Polar residues" evidence="18">
    <location>
        <begin position="494"/>
        <end position="503"/>
    </location>
</feature>
<feature type="domain" description="AIG1-type G" evidence="20">
    <location>
        <begin position="10"/>
        <end position="150"/>
    </location>
</feature>
<evidence type="ECO:0000256" key="5">
    <source>
        <dbReference type="ARBA" id="ARBA00022640"/>
    </source>
</evidence>
<evidence type="ECO:0000256" key="7">
    <source>
        <dbReference type="ARBA" id="ARBA00022723"/>
    </source>
</evidence>
<evidence type="ECO:0000256" key="11">
    <source>
        <dbReference type="ARBA" id="ARBA00022842"/>
    </source>
</evidence>
<sequence>MAERNLPVLILVLGATGSGKSAYINAVTGEDTAEVNDKMESVTLNISHYSYTLPGWEDIQIIDTLGSDSYAGGVLVKSDLEIFREIQEYLKKNFGADKQMITGVIYLHNVTSPKVSAMQRRTVRLFEKMCGPEFMKNIAVVTTFWDHLSDPQVGVDKEAQLMAEEGLFKELCDGGAQFFRWGHFEAGTIPSDPRFQTPREVVAHLLQLNPKPLQAQEEMADGAPFEATSGGIAFLESLIQDLREDFKTHVHGIDSRFKVTEEGQKGLSNQLATHVGIIDGEIKQLQEVSESLVANQGSLHILDADLKLSLDYARKDKENLESECKELRQRERALSEDLYRAREESLSQKRELDLNTTHLLDELRKLIKQNADKEQEIRQLQDGEKRLKNDNQDLLLALKYANDQLDSCRQRIQQLESENKRQAAQIDNWVLVSPVEKTNQDSRMGLGIAQHARTRFLSRLHIDRPGSAPPMSPHVEAYEVTDGHEGEPHRPRGQSRSNVTQQPPHGLLSKQLPHVPRALPKVRSMIFHRPSRPSSSSPMVPNVPPKDTEIRAPIPTRMTARPVIRIGASSPNT</sequence>
<dbReference type="InterPro" id="IPR006703">
    <property type="entry name" value="G_AIG1"/>
</dbReference>
<dbReference type="GO" id="GO:0046872">
    <property type="term" value="F:metal ion binding"/>
    <property type="evidence" value="ECO:0007669"/>
    <property type="project" value="UniProtKB-KW"/>
</dbReference>
<organism evidence="21 22">
    <name type="scientific">Coprinopsis marcescibilis</name>
    <name type="common">Agaric fungus</name>
    <name type="synonym">Psathyrella marcescibilis</name>
    <dbReference type="NCBI Taxonomy" id="230819"/>
    <lineage>
        <taxon>Eukaryota</taxon>
        <taxon>Fungi</taxon>
        <taxon>Dikarya</taxon>
        <taxon>Basidiomycota</taxon>
        <taxon>Agaricomycotina</taxon>
        <taxon>Agaricomycetes</taxon>
        <taxon>Agaricomycetidae</taxon>
        <taxon>Agaricales</taxon>
        <taxon>Agaricineae</taxon>
        <taxon>Psathyrellaceae</taxon>
        <taxon>Coprinopsis</taxon>
    </lineage>
</organism>
<keyword evidence="4" id="KW-0150">Chloroplast</keyword>
<evidence type="ECO:0000256" key="16">
    <source>
        <dbReference type="ARBA" id="ARBA00024013"/>
    </source>
</evidence>
<feature type="coiled-coil region" evidence="17">
    <location>
        <begin position="310"/>
        <end position="425"/>
    </location>
</feature>
<accession>A0A5C3KGP8</accession>
<comment type="cofactor">
    <cofactor evidence="1">
        <name>Mg(2+)</name>
        <dbReference type="ChEBI" id="CHEBI:18420"/>
    </cofactor>
</comment>
<keyword evidence="12" id="KW-0653">Protein transport</keyword>
<evidence type="ECO:0000313" key="21">
    <source>
        <dbReference type="EMBL" id="TFK19366.1"/>
    </source>
</evidence>
<dbReference type="AlphaFoldDB" id="A0A5C3KGP8"/>
<gene>
    <name evidence="21" type="ORF">FA15DRAFT_177171</name>
</gene>
<reference evidence="21 22" key="1">
    <citation type="journal article" date="2019" name="Nat. Ecol. Evol.">
        <title>Megaphylogeny resolves global patterns of mushroom evolution.</title>
        <authorList>
            <person name="Varga T."/>
            <person name="Krizsan K."/>
            <person name="Foldi C."/>
            <person name="Dima B."/>
            <person name="Sanchez-Garcia M."/>
            <person name="Sanchez-Ramirez S."/>
            <person name="Szollosi G.J."/>
            <person name="Szarkandi J.G."/>
            <person name="Papp V."/>
            <person name="Albert L."/>
            <person name="Andreopoulos W."/>
            <person name="Angelini C."/>
            <person name="Antonin V."/>
            <person name="Barry K.W."/>
            <person name="Bougher N.L."/>
            <person name="Buchanan P."/>
            <person name="Buyck B."/>
            <person name="Bense V."/>
            <person name="Catcheside P."/>
            <person name="Chovatia M."/>
            <person name="Cooper J."/>
            <person name="Damon W."/>
            <person name="Desjardin D."/>
            <person name="Finy P."/>
            <person name="Geml J."/>
            <person name="Haridas S."/>
            <person name="Hughes K."/>
            <person name="Justo A."/>
            <person name="Karasinski D."/>
            <person name="Kautmanova I."/>
            <person name="Kiss B."/>
            <person name="Kocsube S."/>
            <person name="Kotiranta H."/>
            <person name="LaButti K.M."/>
            <person name="Lechner B.E."/>
            <person name="Liimatainen K."/>
            <person name="Lipzen A."/>
            <person name="Lukacs Z."/>
            <person name="Mihaltcheva S."/>
            <person name="Morgado L.N."/>
            <person name="Niskanen T."/>
            <person name="Noordeloos M.E."/>
            <person name="Ohm R.A."/>
            <person name="Ortiz-Santana B."/>
            <person name="Ovrebo C."/>
            <person name="Racz N."/>
            <person name="Riley R."/>
            <person name="Savchenko A."/>
            <person name="Shiryaev A."/>
            <person name="Soop K."/>
            <person name="Spirin V."/>
            <person name="Szebenyi C."/>
            <person name="Tomsovsky M."/>
            <person name="Tulloss R.E."/>
            <person name="Uehling J."/>
            <person name="Grigoriev I.V."/>
            <person name="Vagvolgyi C."/>
            <person name="Papp T."/>
            <person name="Martin F.M."/>
            <person name="Miettinen O."/>
            <person name="Hibbett D.S."/>
            <person name="Nagy L.G."/>
        </authorList>
    </citation>
    <scope>NUCLEOTIDE SEQUENCE [LARGE SCALE GENOMIC DNA]</scope>
    <source>
        <strain evidence="21 22">CBS 121175</strain>
    </source>
</reference>